<feature type="region of interest" description="Disordered" evidence="1">
    <location>
        <begin position="301"/>
        <end position="325"/>
    </location>
</feature>
<feature type="transmembrane region" description="Helical" evidence="2">
    <location>
        <begin position="117"/>
        <end position="141"/>
    </location>
</feature>
<accession>A0AAD7ELT8</accession>
<keyword evidence="2" id="KW-0472">Membrane</keyword>
<feature type="transmembrane region" description="Helical" evidence="2">
    <location>
        <begin position="254"/>
        <end position="274"/>
    </location>
</feature>
<sequence>MSDYQPLFEELQIVLAHTAVTHYAIASSLCLYAYELLLTFSAEVEYFWGSPWTFVKAVFFWASPRVLGKNDHFADDMQNRYFPIPAIAYVAFCKSAINRTPTLPLFILDVIATRFSGFAGEAVGIILSLVCIGGAQVIMQLRVHALYGQNRRLKIALSCLFIFEEANELAMMLTTGLEFLFAYPIPSMVFDTILLILVVYKTYLIQREETVDKSWTGVRLVRLMFRDSVMYFACTVGFNLFNLLIWILGPYDLFTAGTAWAVSVPVMAASRVLLNMRKTYYCSNTDTLDGEIGTEFQVARRPQGSKGPAVWSSSSSGLESGIDDV</sequence>
<dbReference type="EMBL" id="JARIHO010000030">
    <property type="protein sequence ID" value="KAJ7336733.1"/>
    <property type="molecule type" value="Genomic_DNA"/>
</dbReference>
<evidence type="ECO:0000256" key="2">
    <source>
        <dbReference type="SAM" id="Phobius"/>
    </source>
</evidence>
<feature type="transmembrane region" description="Helical" evidence="2">
    <location>
        <begin position="12"/>
        <end position="34"/>
    </location>
</feature>
<feature type="domain" description="DUF6533" evidence="3">
    <location>
        <begin position="23"/>
        <end position="61"/>
    </location>
</feature>
<dbReference type="Proteomes" id="UP001218218">
    <property type="component" value="Unassembled WGS sequence"/>
</dbReference>
<keyword evidence="5" id="KW-1185">Reference proteome</keyword>
<keyword evidence="2" id="KW-1133">Transmembrane helix</keyword>
<reference evidence="4" key="1">
    <citation type="submission" date="2023-03" db="EMBL/GenBank/DDBJ databases">
        <title>Massive genome expansion in bonnet fungi (Mycena s.s.) driven by repeated elements and novel gene families across ecological guilds.</title>
        <authorList>
            <consortium name="Lawrence Berkeley National Laboratory"/>
            <person name="Harder C.B."/>
            <person name="Miyauchi S."/>
            <person name="Viragh M."/>
            <person name="Kuo A."/>
            <person name="Thoen E."/>
            <person name="Andreopoulos B."/>
            <person name="Lu D."/>
            <person name="Skrede I."/>
            <person name="Drula E."/>
            <person name="Henrissat B."/>
            <person name="Morin E."/>
            <person name="Kohler A."/>
            <person name="Barry K."/>
            <person name="LaButti K."/>
            <person name="Morin E."/>
            <person name="Salamov A."/>
            <person name="Lipzen A."/>
            <person name="Mereny Z."/>
            <person name="Hegedus B."/>
            <person name="Baldrian P."/>
            <person name="Stursova M."/>
            <person name="Weitz H."/>
            <person name="Taylor A."/>
            <person name="Grigoriev I.V."/>
            <person name="Nagy L.G."/>
            <person name="Martin F."/>
            <person name="Kauserud H."/>
        </authorList>
    </citation>
    <scope>NUCLEOTIDE SEQUENCE</scope>
    <source>
        <strain evidence="4">CBHHK002</strain>
    </source>
</reference>
<feature type="transmembrane region" description="Helical" evidence="2">
    <location>
        <begin position="179"/>
        <end position="200"/>
    </location>
</feature>
<evidence type="ECO:0000259" key="3">
    <source>
        <dbReference type="Pfam" id="PF20151"/>
    </source>
</evidence>
<name>A0AAD7ELT8_9AGAR</name>
<dbReference type="Pfam" id="PF20151">
    <property type="entry name" value="DUF6533"/>
    <property type="match status" value="1"/>
</dbReference>
<dbReference type="InterPro" id="IPR045340">
    <property type="entry name" value="DUF6533"/>
</dbReference>
<evidence type="ECO:0000313" key="5">
    <source>
        <dbReference type="Proteomes" id="UP001218218"/>
    </source>
</evidence>
<organism evidence="4 5">
    <name type="scientific">Mycena albidolilacea</name>
    <dbReference type="NCBI Taxonomy" id="1033008"/>
    <lineage>
        <taxon>Eukaryota</taxon>
        <taxon>Fungi</taxon>
        <taxon>Dikarya</taxon>
        <taxon>Basidiomycota</taxon>
        <taxon>Agaricomycotina</taxon>
        <taxon>Agaricomycetes</taxon>
        <taxon>Agaricomycetidae</taxon>
        <taxon>Agaricales</taxon>
        <taxon>Marasmiineae</taxon>
        <taxon>Mycenaceae</taxon>
        <taxon>Mycena</taxon>
    </lineage>
</organism>
<feature type="transmembrane region" description="Helical" evidence="2">
    <location>
        <begin position="229"/>
        <end position="248"/>
    </location>
</feature>
<evidence type="ECO:0000256" key="1">
    <source>
        <dbReference type="SAM" id="MobiDB-lite"/>
    </source>
</evidence>
<proteinExistence type="predicted"/>
<dbReference type="AlphaFoldDB" id="A0AAD7ELT8"/>
<evidence type="ECO:0000313" key="4">
    <source>
        <dbReference type="EMBL" id="KAJ7336733.1"/>
    </source>
</evidence>
<protein>
    <recommendedName>
        <fullName evidence="3">DUF6533 domain-containing protein</fullName>
    </recommendedName>
</protein>
<gene>
    <name evidence="4" type="ORF">DFH08DRAFT_964696</name>
</gene>
<keyword evidence="2" id="KW-0812">Transmembrane</keyword>
<comment type="caution">
    <text evidence="4">The sequence shown here is derived from an EMBL/GenBank/DDBJ whole genome shotgun (WGS) entry which is preliminary data.</text>
</comment>